<name>A0A899FUP8_9ASCO</name>
<evidence type="ECO:0000256" key="1">
    <source>
        <dbReference type="ARBA" id="ARBA00004123"/>
    </source>
</evidence>
<dbReference type="Proteomes" id="UP000663699">
    <property type="component" value="Chromosome 1"/>
</dbReference>
<dbReference type="Pfam" id="PF04003">
    <property type="entry name" value="Utp12"/>
    <property type="match status" value="1"/>
</dbReference>
<keyword evidence="8" id="KW-1185">Reference proteome</keyword>
<evidence type="ECO:0000259" key="6">
    <source>
        <dbReference type="Pfam" id="PF04003"/>
    </source>
</evidence>
<dbReference type="GO" id="GO:0032040">
    <property type="term" value="C:small-subunit processome"/>
    <property type="evidence" value="ECO:0007669"/>
    <property type="project" value="UniProtKB-ARBA"/>
</dbReference>
<dbReference type="SUPFAM" id="SSF50978">
    <property type="entry name" value="WD40 repeat-like"/>
    <property type="match status" value="1"/>
</dbReference>
<evidence type="ECO:0000313" key="7">
    <source>
        <dbReference type="EMBL" id="QSL64056.1"/>
    </source>
</evidence>
<dbReference type="PANTHER" id="PTHR44267:SF1">
    <property type="entry name" value="WD REPEAT-CONTAINING PROTEIN 43"/>
    <property type="match status" value="1"/>
</dbReference>
<evidence type="ECO:0000313" key="8">
    <source>
        <dbReference type="Proteomes" id="UP000663699"/>
    </source>
</evidence>
<dbReference type="PROSITE" id="PS50082">
    <property type="entry name" value="WD_REPEATS_2"/>
    <property type="match status" value="1"/>
</dbReference>
<dbReference type="InterPro" id="IPR007148">
    <property type="entry name" value="SSU_processome_Utp12"/>
</dbReference>
<dbReference type="InterPro" id="IPR001680">
    <property type="entry name" value="WD40_rpt"/>
</dbReference>
<keyword evidence="4" id="KW-0853">WD repeat</keyword>
<feature type="compositionally biased region" description="Acidic residues" evidence="5">
    <location>
        <begin position="656"/>
        <end position="678"/>
    </location>
</feature>
<dbReference type="EMBL" id="CP054532">
    <property type="protein sequence ID" value="QSL64056.1"/>
    <property type="molecule type" value="Genomic_DNA"/>
</dbReference>
<evidence type="ECO:0000256" key="5">
    <source>
        <dbReference type="SAM" id="MobiDB-lite"/>
    </source>
</evidence>
<comment type="similarity">
    <text evidence="3">Belongs to the UTP5 family.</text>
</comment>
<accession>A0A899FUP8</accession>
<dbReference type="GO" id="GO:0000462">
    <property type="term" value="P:maturation of SSU-rRNA from tricistronic rRNA transcript (SSU-rRNA, 5.8S rRNA, LSU-rRNA)"/>
    <property type="evidence" value="ECO:0007669"/>
    <property type="project" value="TreeGrafter"/>
</dbReference>
<comment type="subcellular location">
    <subcellularLocation>
        <location evidence="1">Nucleus</location>
    </subcellularLocation>
</comment>
<feature type="repeat" description="WD" evidence="4">
    <location>
        <begin position="130"/>
        <end position="171"/>
    </location>
</feature>
<reference evidence="7" key="1">
    <citation type="submission" date="2020-06" db="EMBL/GenBank/DDBJ databases">
        <title>Genomes of multiple members of Pneumocystis genus reveal paths to human pathogen Pneumocystis jirovecii.</title>
        <authorList>
            <person name="Cisse O.H."/>
            <person name="Ma L."/>
            <person name="Dekker J."/>
            <person name="Khil P."/>
            <person name="Jo J."/>
            <person name="Brenchley J."/>
            <person name="Blair R."/>
            <person name="Pahar B."/>
            <person name="Chabe M."/>
            <person name="Van Rompay K.A."/>
            <person name="Keesler R."/>
            <person name="Sukura A."/>
            <person name="Hirsch V."/>
            <person name="Kutty G."/>
            <person name="Liu Y."/>
            <person name="Peng L."/>
            <person name="Chen J."/>
            <person name="Song J."/>
            <person name="Weissenbacher-Lang C."/>
            <person name="Xu J."/>
            <person name="Upham N.S."/>
            <person name="Stajich J.E."/>
            <person name="Cuomo C.A."/>
            <person name="Cushion M.T."/>
            <person name="Kovacs J.A."/>
        </authorList>
    </citation>
    <scope>NUCLEOTIDE SEQUENCE</scope>
    <source>
        <strain evidence="7">2A</strain>
    </source>
</reference>
<gene>
    <name evidence="7" type="ORF">MERGE_000211</name>
</gene>
<feature type="compositionally biased region" description="Basic and acidic residues" evidence="5">
    <location>
        <begin position="615"/>
        <end position="632"/>
    </location>
</feature>
<dbReference type="OrthoDB" id="30195at2759"/>
<dbReference type="AlphaFoldDB" id="A0A899FUP8"/>
<dbReference type="Gene3D" id="2.130.10.10">
    <property type="entry name" value="YVTN repeat-like/Quinoprotein amine dehydrogenase"/>
    <property type="match status" value="1"/>
</dbReference>
<feature type="compositionally biased region" description="Acidic residues" evidence="5">
    <location>
        <begin position="586"/>
        <end position="597"/>
    </location>
</feature>
<feature type="domain" description="Small-subunit processome Utp12" evidence="6">
    <location>
        <begin position="459"/>
        <end position="562"/>
    </location>
</feature>
<feature type="region of interest" description="Disordered" evidence="5">
    <location>
        <begin position="572"/>
        <end position="678"/>
    </location>
</feature>
<evidence type="ECO:0000256" key="4">
    <source>
        <dbReference type="PROSITE-ProRule" id="PRU00221"/>
    </source>
</evidence>
<dbReference type="InterPro" id="IPR015943">
    <property type="entry name" value="WD40/YVTN_repeat-like_dom_sf"/>
</dbReference>
<evidence type="ECO:0000256" key="2">
    <source>
        <dbReference type="ARBA" id="ARBA00023242"/>
    </source>
</evidence>
<sequence length="694" mass="77499">MVRKSTKFKRIRHVDTRTPINTISSVLISAFHPKKKFFAMAMNVLDAHNICIFDVVSGLLKTSFSLDKGLVCRSLSWGIEFGHDNKTNLKKRRAEDGDTCNEKDILYLGLSNGEISLFSVTLNKIYMKLIGGHTQSVTGFCFSNDFKIGWSCGLDGKIVEWDLLTSKILNTFSFELLDSLTAIMYYNSKIICASHNIHILNLPSLDILQTFNAHITYIDSLLVCSDSNGSICCFSASKEDRFINMFLLNEEKSENVSVLVTEDNVKTLSFSTFFDKSVLAVLTTSGIKKSLIRQPISKIIAFDESASTQIEIVDIGIQDDNIIIVLVNGVTFVFETVSYLDNDKNFKQGEIHVFLKKSDFLKIHVNGVSKPNIKFYNESNAAVINGDDMRNLDDDDDDTSQSSGDIQLEKSFGKAINELTLAEKLEELEIKSSKLSEISAKVPSAKSLISLLIQALRVNDKALLESCLNCQDSETVLATIKRLESPLAVSLLERIAERLSKRPSRAGSLSIWIRWTIIIHGGYLVTLPNLMKTLSALQLTLLRRASALPRLLALHGRLDMINAQIKLRKEYESRNGESESGIEYVEGQDDSDEDMSAIDDTMHIKTLNNNNDNDENTRETDDSDHDIIDDNLKNSNSTDELSTEEVSDELSSNEISGDEIEDGTGEDDDLEVFESVSDSDYETVIGKKDLKQKV</sequence>
<dbReference type="InterPro" id="IPR052414">
    <property type="entry name" value="U3_snoRNA-assoc_WDR"/>
</dbReference>
<organism evidence="7 8">
    <name type="scientific">Pneumocystis wakefieldiae</name>
    <dbReference type="NCBI Taxonomy" id="38082"/>
    <lineage>
        <taxon>Eukaryota</taxon>
        <taxon>Fungi</taxon>
        <taxon>Dikarya</taxon>
        <taxon>Ascomycota</taxon>
        <taxon>Taphrinomycotina</taxon>
        <taxon>Pneumocystomycetes</taxon>
        <taxon>Pneumocystaceae</taxon>
        <taxon>Pneumocystis</taxon>
    </lineage>
</organism>
<evidence type="ECO:0000256" key="3">
    <source>
        <dbReference type="ARBA" id="ARBA00038335"/>
    </source>
</evidence>
<dbReference type="InterPro" id="IPR036322">
    <property type="entry name" value="WD40_repeat_dom_sf"/>
</dbReference>
<proteinExistence type="inferred from homology"/>
<dbReference type="PANTHER" id="PTHR44267">
    <property type="entry name" value="WD REPEAT-CONTAINING PROTEIN 43"/>
    <property type="match status" value="1"/>
</dbReference>
<keyword evidence="2" id="KW-0539">Nucleus</keyword>
<protein>
    <recommendedName>
        <fullName evidence="6">Small-subunit processome Utp12 domain-containing protein</fullName>
    </recommendedName>
</protein>